<dbReference type="Pfam" id="PF00498">
    <property type="entry name" value="FHA"/>
    <property type="match status" value="1"/>
</dbReference>
<protein>
    <submittedName>
        <fullName evidence="3">FHA domain-containing protein</fullName>
    </submittedName>
</protein>
<dbReference type="Gene3D" id="2.60.200.20">
    <property type="match status" value="1"/>
</dbReference>
<organism evidence="3 4">
    <name type="scientific">Rhodococcus jostii</name>
    <dbReference type="NCBI Taxonomy" id="132919"/>
    <lineage>
        <taxon>Bacteria</taxon>
        <taxon>Bacillati</taxon>
        <taxon>Actinomycetota</taxon>
        <taxon>Actinomycetes</taxon>
        <taxon>Mycobacteriales</taxon>
        <taxon>Nocardiaceae</taxon>
        <taxon>Rhodococcus</taxon>
    </lineage>
</organism>
<keyword evidence="1" id="KW-0597">Phosphoprotein</keyword>
<dbReference type="SUPFAM" id="SSF49879">
    <property type="entry name" value="SMAD/FHA domain"/>
    <property type="match status" value="1"/>
</dbReference>
<dbReference type="CDD" id="cd00060">
    <property type="entry name" value="FHA"/>
    <property type="match status" value="1"/>
</dbReference>
<gene>
    <name evidence="3" type="ORF">SAMN04490220_8524</name>
</gene>
<name>A0A1H5LYP1_RHOJO</name>
<evidence type="ECO:0000259" key="2">
    <source>
        <dbReference type="PROSITE" id="PS50006"/>
    </source>
</evidence>
<sequence length="86" mass="9515">MRRIEETGLSYIGEWGSNRVWMLSAAAGRLTVGRSHRSDLVLSWDPTVSRLHAFIEWTGTHWAAIDDGLSRNGTFVNGKRLTGAGT</sequence>
<dbReference type="SMART" id="SM00240">
    <property type="entry name" value="FHA"/>
    <property type="match status" value="1"/>
</dbReference>
<dbReference type="Proteomes" id="UP000183407">
    <property type="component" value="Unassembled WGS sequence"/>
</dbReference>
<evidence type="ECO:0000313" key="3">
    <source>
        <dbReference type="EMBL" id="SEE82183.1"/>
    </source>
</evidence>
<dbReference type="InterPro" id="IPR008984">
    <property type="entry name" value="SMAD_FHA_dom_sf"/>
</dbReference>
<dbReference type="PROSITE" id="PS50006">
    <property type="entry name" value="FHA_DOMAIN"/>
    <property type="match status" value="1"/>
</dbReference>
<dbReference type="RefSeq" id="WP_338049603.1">
    <property type="nucleotide sequence ID" value="NZ_FNTL01000005.1"/>
</dbReference>
<accession>A0A1H5LYP1</accession>
<feature type="domain" description="FHA" evidence="2">
    <location>
        <begin position="30"/>
        <end position="81"/>
    </location>
</feature>
<dbReference type="EMBL" id="FNTL01000005">
    <property type="protein sequence ID" value="SEE82183.1"/>
    <property type="molecule type" value="Genomic_DNA"/>
</dbReference>
<evidence type="ECO:0000313" key="4">
    <source>
        <dbReference type="Proteomes" id="UP000183407"/>
    </source>
</evidence>
<dbReference type="AlphaFoldDB" id="A0A1H5LYP1"/>
<reference evidence="4" key="1">
    <citation type="submission" date="2016-10" db="EMBL/GenBank/DDBJ databases">
        <authorList>
            <person name="Varghese N."/>
        </authorList>
    </citation>
    <scope>NUCLEOTIDE SEQUENCE [LARGE SCALE GENOMIC DNA]</scope>
    <source>
        <strain evidence="4">DSM 44719</strain>
    </source>
</reference>
<evidence type="ECO:0000256" key="1">
    <source>
        <dbReference type="ARBA" id="ARBA00022553"/>
    </source>
</evidence>
<proteinExistence type="predicted"/>
<dbReference type="InterPro" id="IPR000253">
    <property type="entry name" value="FHA_dom"/>
</dbReference>